<organism evidence="1 2">
    <name type="scientific">Oceanobacillus oncorhynchi</name>
    <dbReference type="NCBI Taxonomy" id="545501"/>
    <lineage>
        <taxon>Bacteria</taxon>
        <taxon>Bacillati</taxon>
        <taxon>Bacillota</taxon>
        <taxon>Bacilli</taxon>
        <taxon>Bacillales</taxon>
        <taxon>Bacillaceae</taxon>
        <taxon>Oceanobacillus</taxon>
    </lineage>
</organism>
<dbReference type="STRING" id="545501.BN997_02953"/>
<dbReference type="InterPro" id="IPR036291">
    <property type="entry name" value="NAD(P)-bd_dom_sf"/>
</dbReference>
<gene>
    <name evidence="1" type="ORF">BN997_02953</name>
</gene>
<dbReference type="Proteomes" id="UP000040453">
    <property type="component" value="Unassembled WGS sequence"/>
</dbReference>
<reference evidence="1 2" key="1">
    <citation type="submission" date="2014-11" db="EMBL/GenBank/DDBJ databases">
        <authorList>
            <person name="Urmite Genomes Urmite Genomes"/>
        </authorList>
    </citation>
    <scope>NUCLEOTIDE SEQUENCE [LARGE SCALE GENOMIC DNA]</scope>
    <source>
        <strain evidence="1 2">Oc5</strain>
    </source>
</reference>
<accession>A0A0A1MTQ2</accession>
<evidence type="ECO:0000313" key="2">
    <source>
        <dbReference type="Proteomes" id="UP000040453"/>
    </source>
</evidence>
<keyword evidence="2" id="KW-1185">Reference proteome</keyword>
<sequence length="33" mass="3671">MKVLVIGANGQIGKHFVTQLQNIMRTGSFKRVV</sequence>
<dbReference type="AlphaFoldDB" id="A0A0A1MTQ2"/>
<evidence type="ECO:0000313" key="1">
    <source>
        <dbReference type="EMBL" id="CEI83064.1"/>
    </source>
</evidence>
<name>A0A0A1MTQ2_9BACI</name>
<dbReference type="Gene3D" id="3.40.50.720">
    <property type="entry name" value="NAD(P)-binding Rossmann-like Domain"/>
    <property type="match status" value="1"/>
</dbReference>
<dbReference type="EMBL" id="CDGG01000001">
    <property type="protein sequence ID" value="CEI83064.1"/>
    <property type="molecule type" value="Genomic_DNA"/>
</dbReference>
<proteinExistence type="predicted"/>
<dbReference type="SUPFAM" id="SSF51735">
    <property type="entry name" value="NAD(P)-binding Rossmann-fold domains"/>
    <property type="match status" value="1"/>
</dbReference>
<protein>
    <submittedName>
        <fullName evidence="1">Uncharacterized protein</fullName>
    </submittedName>
</protein>